<evidence type="ECO:0000313" key="3">
    <source>
        <dbReference type="Proteomes" id="UP000238479"/>
    </source>
</evidence>
<sequence length="40" mass="4263">MSINSSYATNGRGEATTNTPKRIKCEMSGGSLLSTHVHKP</sequence>
<gene>
    <name evidence="2" type="ORF">RchiOBHm_Chr5g0033691</name>
</gene>
<dbReference type="Proteomes" id="UP000238479">
    <property type="component" value="Chromosome 5"/>
</dbReference>
<evidence type="ECO:0000313" key="2">
    <source>
        <dbReference type="EMBL" id="PRQ31276.1"/>
    </source>
</evidence>
<dbReference type="AlphaFoldDB" id="A0A2P6QAR7"/>
<protein>
    <submittedName>
        <fullName evidence="2">Uncharacterized protein</fullName>
    </submittedName>
</protein>
<evidence type="ECO:0000256" key="1">
    <source>
        <dbReference type="SAM" id="MobiDB-lite"/>
    </source>
</evidence>
<name>A0A2P6QAR7_ROSCH</name>
<feature type="region of interest" description="Disordered" evidence="1">
    <location>
        <begin position="1"/>
        <end position="40"/>
    </location>
</feature>
<dbReference type="Gramene" id="PRQ31276">
    <property type="protein sequence ID" value="PRQ31276"/>
    <property type="gene ID" value="RchiOBHm_Chr5g0033691"/>
</dbReference>
<accession>A0A2P6QAR7</accession>
<proteinExistence type="predicted"/>
<dbReference type="EMBL" id="PDCK01000043">
    <property type="protein sequence ID" value="PRQ31276.1"/>
    <property type="molecule type" value="Genomic_DNA"/>
</dbReference>
<comment type="caution">
    <text evidence="2">The sequence shown here is derived from an EMBL/GenBank/DDBJ whole genome shotgun (WGS) entry which is preliminary data.</text>
</comment>
<keyword evidence="3" id="KW-1185">Reference proteome</keyword>
<organism evidence="2 3">
    <name type="scientific">Rosa chinensis</name>
    <name type="common">China rose</name>
    <dbReference type="NCBI Taxonomy" id="74649"/>
    <lineage>
        <taxon>Eukaryota</taxon>
        <taxon>Viridiplantae</taxon>
        <taxon>Streptophyta</taxon>
        <taxon>Embryophyta</taxon>
        <taxon>Tracheophyta</taxon>
        <taxon>Spermatophyta</taxon>
        <taxon>Magnoliopsida</taxon>
        <taxon>eudicotyledons</taxon>
        <taxon>Gunneridae</taxon>
        <taxon>Pentapetalae</taxon>
        <taxon>rosids</taxon>
        <taxon>fabids</taxon>
        <taxon>Rosales</taxon>
        <taxon>Rosaceae</taxon>
        <taxon>Rosoideae</taxon>
        <taxon>Rosoideae incertae sedis</taxon>
        <taxon>Rosa</taxon>
    </lineage>
</organism>
<feature type="compositionally biased region" description="Polar residues" evidence="1">
    <location>
        <begin position="1"/>
        <end position="20"/>
    </location>
</feature>
<reference evidence="2 3" key="1">
    <citation type="journal article" date="2018" name="Nat. Genet.">
        <title>The Rosa genome provides new insights in the design of modern roses.</title>
        <authorList>
            <person name="Bendahmane M."/>
        </authorList>
    </citation>
    <scope>NUCLEOTIDE SEQUENCE [LARGE SCALE GENOMIC DNA]</scope>
    <source>
        <strain evidence="3">cv. Old Blush</strain>
    </source>
</reference>